<protein>
    <submittedName>
        <fullName evidence="1">Uncharacterized protein</fullName>
    </submittedName>
</protein>
<comment type="caution">
    <text evidence="1">The sequence shown here is derived from an EMBL/GenBank/DDBJ whole genome shotgun (WGS) entry which is preliminary data.</text>
</comment>
<dbReference type="EMBL" id="CM046392">
    <property type="protein sequence ID" value="KAI8554798.1"/>
    <property type="molecule type" value="Genomic_DNA"/>
</dbReference>
<gene>
    <name evidence="1" type="ORF">RHMOL_Rhmol05G0125100</name>
</gene>
<name>A0ACC0NQP5_RHOML</name>
<evidence type="ECO:0000313" key="2">
    <source>
        <dbReference type="Proteomes" id="UP001062846"/>
    </source>
</evidence>
<keyword evidence="2" id="KW-1185">Reference proteome</keyword>
<proteinExistence type="predicted"/>
<sequence>MGDLLPSPQAKRSVHNPAANGGSSKRFKRPPPPLTVPAGHVLFRLLCPTSISGGVIGKSGSIIKQLQQDTATKIRVEEPPPGSDERVIVIIGSISVNKKVEGEGGCDFEVSAAQEAVVRVFERILGAAAEVNGGRGAEEPGGVVLCRLLAESSQVGAVIGRGGKVIEKVREDSGCKIRVLKANQLPACALPNEELIEIEGNSLAVKKALITVSRRLQDFPPTGRAQTSWTRPYEAIPPETFHNMRVDHPQLNPVLPPRPAGSVTFGSGGYPLSTEAGRVPTLASSTEQEVVYRLLCSNDRVGGVIGKGGTIVKALQNETGASISFGGFVAGCDERIITISAMENPESQYSPAQNAVIFVFNRSIEAGFEKGLESGSSNGSSVAARVVVSSNQVGCLMGKGGVIIEEMRQATGASISIIKRDQVPKCASEDDEVVQIAGKFVCVQDALYNVTSRLRDNLFPGRVSNGAGTRSSSAMIPEMSPYGIARDPSSIGSYTSMGISNNLNRHSAVTPSTDHFTQYHNYDHSLSQQTIGGVNPGSTLDVARGQTSVKSGPELGRNSLQFFTYLEQIQGFKELELHITCGIRSAFVTSTTVEIVVPENLIGSVYGENGSNLTRLRQISGAKVAVHEPHPGTTDRVVVISGTPDETQAAQSLFQAFICTGQS</sequence>
<organism evidence="1 2">
    <name type="scientific">Rhododendron molle</name>
    <name type="common">Chinese azalea</name>
    <name type="synonym">Azalea mollis</name>
    <dbReference type="NCBI Taxonomy" id="49168"/>
    <lineage>
        <taxon>Eukaryota</taxon>
        <taxon>Viridiplantae</taxon>
        <taxon>Streptophyta</taxon>
        <taxon>Embryophyta</taxon>
        <taxon>Tracheophyta</taxon>
        <taxon>Spermatophyta</taxon>
        <taxon>Magnoliopsida</taxon>
        <taxon>eudicotyledons</taxon>
        <taxon>Gunneridae</taxon>
        <taxon>Pentapetalae</taxon>
        <taxon>asterids</taxon>
        <taxon>Ericales</taxon>
        <taxon>Ericaceae</taxon>
        <taxon>Ericoideae</taxon>
        <taxon>Rhodoreae</taxon>
        <taxon>Rhododendron</taxon>
    </lineage>
</organism>
<evidence type="ECO:0000313" key="1">
    <source>
        <dbReference type="EMBL" id="KAI8554798.1"/>
    </source>
</evidence>
<accession>A0ACC0NQP5</accession>
<reference evidence="1" key="1">
    <citation type="submission" date="2022-02" db="EMBL/GenBank/DDBJ databases">
        <title>Plant Genome Project.</title>
        <authorList>
            <person name="Zhang R.-G."/>
        </authorList>
    </citation>
    <scope>NUCLEOTIDE SEQUENCE</scope>
    <source>
        <strain evidence="1">AT1</strain>
    </source>
</reference>
<dbReference type="Proteomes" id="UP001062846">
    <property type="component" value="Chromosome 5"/>
</dbReference>